<dbReference type="Pfam" id="PF07731">
    <property type="entry name" value="Cu-oxidase_2"/>
    <property type="match status" value="1"/>
</dbReference>
<dbReference type="InterPro" id="IPR011707">
    <property type="entry name" value="Cu-oxidase-like_N"/>
</dbReference>
<comment type="caution">
    <text evidence="12">The sequence shown here is derived from an EMBL/GenBank/DDBJ whole genome shotgun (WGS) entry which is preliminary data.</text>
</comment>
<dbReference type="Pfam" id="PF07732">
    <property type="entry name" value="Cu-oxidase_3"/>
    <property type="match status" value="1"/>
</dbReference>
<dbReference type="InterPro" id="IPR011706">
    <property type="entry name" value="Cu-oxidase_C"/>
</dbReference>
<reference evidence="12" key="3">
    <citation type="submission" date="2023-06" db="EMBL/GenBank/DDBJ databases">
        <authorList>
            <person name="Sun Q."/>
            <person name="Zhou Y."/>
        </authorList>
    </citation>
    <scope>NUCLEOTIDE SEQUENCE</scope>
    <source>
        <strain evidence="12">CGMCC 1.10859</strain>
    </source>
</reference>
<protein>
    <recommendedName>
        <fullName evidence="5">Multicopper oxidase CueO</fullName>
        <ecNumber evidence="4">1.16.3.4</ecNumber>
    </recommendedName>
    <alternativeName>
        <fullName evidence="6">Copper efflux oxidase</fullName>
    </alternativeName>
    <alternativeName>
        <fullName evidence="7">Cuprous oxidase</fullName>
    </alternativeName>
</protein>
<keyword evidence="2" id="KW-0479">Metal-binding</keyword>
<evidence type="ECO:0000256" key="7">
    <source>
        <dbReference type="ARBA" id="ARBA00043090"/>
    </source>
</evidence>
<evidence type="ECO:0000259" key="10">
    <source>
        <dbReference type="Pfam" id="PF07731"/>
    </source>
</evidence>
<dbReference type="SUPFAM" id="SSF49503">
    <property type="entry name" value="Cupredoxins"/>
    <property type="match status" value="3"/>
</dbReference>
<reference evidence="13 14" key="2">
    <citation type="submission" date="2016-10" db="EMBL/GenBank/DDBJ databases">
        <authorList>
            <person name="Varghese N."/>
            <person name="Submissions S."/>
        </authorList>
    </citation>
    <scope>NUCLEOTIDE SEQUENCE [LARGE SCALE GENOMIC DNA]</scope>
    <source>
        <strain evidence="13 14">DSM 24802</strain>
    </source>
</reference>
<evidence type="ECO:0000259" key="11">
    <source>
        <dbReference type="Pfam" id="PF07732"/>
    </source>
</evidence>
<comment type="subunit">
    <text evidence="1">Monomer.</text>
</comment>
<dbReference type="CDD" id="cd13867">
    <property type="entry name" value="CuRO_2_CueO_FtsP"/>
    <property type="match status" value="1"/>
</dbReference>
<dbReference type="CDD" id="cd04232">
    <property type="entry name" value="CuRO_1_CueO_FtsP"/>
    <property type="match status" value="1"/>
</dbReference>
<comment type="catalytic activity">
    <reaction evidence="8">
        <text>4 Cu(+) + O2 + 4 H(+) = 4 Cu(2+) + 2 H2O</text>
        <dbReference type="Rhea" id="RHEA:30083"/>
        <dbReference type="ChEBI" id="CHEBI:15377"/>
        <dbReference type="ChEBI" id="CHEBI:15378"/>
        <dbReference type="ChEBI" id="CHEBI:15379"/>
        <dbReference type="ChEBI" id="CHEBI:29036"/>
        <dbReference type="ChEBI" id="CHEBI:49552"/>
        <dbReference type="EC" id="1.16.3.4"/>
    </reaction>
    <physiologicalReaction direction="left-to-right" evidence="8">
        <dbReference type="Rhea" id="RHEA:30084"/>
    </physiologicalReaction>
</comment>
<sequence length="502" mass="52709">MKDGMIADSHGINRRTLLLGGCAALAAPFVLTSPAFAAEGGAALPIPPILDADGAQPVTLTARAGSHSFVPGTKTPTLGYELDYLGPTLRVRRGRSARIDVVNRTGDEISAHWHGAFVPGKMDGGPQGAFAPGKTSSARFDVHQPAATLWYHSHVHGKTGTQVYHGLAGLLLVEDPAAPDGLPADYGVNDLPLVVQDRSFDSSGRLVYNTSGMTLMSGFLGNTICVNGAVRPVADVPRGLVRLRILNGSNARFYDFGFDDGRQFHQVASDSGLLPAPVARTHLALAPAERAEIVVDFSGDNAPVRLVSADFARSGMMGGGMMGGGSGAPATYDIATFVPGGAAGTGPTALPVSLPAPPFDLGAPVRTRDIRLDMHAGTMMGSMLRRLTGSNGGVMGINGRSYDMGRIDAELKLGETELWRVAAPMMTHPFHVHGCSFQVVSRGGQAVDPATEGHKDVVVVDARGVEILVRVDQKADRATPFMMHCHILEHEDAGMMAQFTVA</sequence>
<feature type="signal peptide" evidence="9">
    <location>
        <begin position="1"/>
        <end position="37"/>
    </location>
</feature>
<dbReference type="PANTHER" id="PTHR48267:SF1">
    <property type="entry name" value="BILIRUBIN OXIDASE"/>
    <property type="match status" value="1"/>
</dbReference>
<evidence type="ECO:0000313" key="13">
    <source>
        <dbReference type="EMBL" id="SDW12100.1"/>
    </source>
</evidence>
<dbReference type="GO" id="GO:0051301">
    <property type="term" value="P:cell division"/>
    <property type="evidence" value="ECO:0007669"/>
    <property type="project" value="UniProtKB-KW"/>
</dbReference>
<dbReference type="InterPro" id="IPR008972">
    <property type="entry name" value="Cupredoxin"/>
</dbReference>
<evidence type="ECO:0000256" key="4">
    <source>
        <dbReference type="ARBA" id="ARBA00038978"/>
    </source>
</evidence>
<dbReference type="AlphaFoldDB" id="A0AAN4UNC6"/>
<dbReference type="InterPro" id="IPR006311">
    <property type="entry name" value="TAT_signal"/>
</dbReference>
<evidence type="ECO:0000313" key="12">
    <source>
        <dbReference type="EMBL" id="GHD98510.1"/>
    </source>
</evidence>
<feature type="domain" description="Plastocyanin-like" evidence="10">
    <location>
        <begin position="385"/>
        <end position="501"/>
    </location>
</feature>
<dbReference type="GO" id="GO:0005507">
    <property type="term" value="F:copper ion binding"/>
    <property type="evidence" value="ECO:0007669"/>
    <property type="project" value="InterPro"/>
</dbReference>
<dbReference type="EMBL" id="BNAB01000001">
    <property type="protein sequence ID" value="GHD98510.1"/>
    <property type="molecule type" value="Genomic_DNA"/>
</dbReference>
<dbReference type="PANTHER" id="PTHR48267">
    <property type="entry name" value="CUPREDOXIN SUPERFAMILY PROTEIN"/>
    <property type="match status" value="1"/>
</dbReference>
<feature type="domain" description="Plastocyanin-like" evidence="11">
    <location>
        <begin position="66"/>
        <end position="177"/>
    </location>
</feature>
<accession>A0AAN4UNC6</accession>
<organism evidence="12 15">
    <name type="scientific">Allgaiera indica</name>
    <dbReference type="NCBI Taxonomy" id="765699"/>
    <lineage>
        <taxon>Bacteria</taxon>
        <taxon>Pseudomonadati</taxon>
        <taxon>Pseudomonadota</taxon>
        <taxon>Alphaproteobacteria</taxon>
        <taxon>Rhodobacterales</taxon>
        <taxon>Paracoccaceae</taxon>
        <taxon>Allgaiera</taxon>
    </lineage>
</organism>
<evidence type="ECO:0000256" key="3">
    <source>
        <dbReference type="ARBA" id="ARBA00023002"/>
    </source>
</evidence>
<evidence type="ECO:0000256" key="5">
    <source>
        <dbReference type="ARBA" id="ARBA00041027"/>
    </source>
</evidence>
<keyword evidence="3" id="KW-0560">Oxidoreductase</keyword>
<reference evidence="12" key="1">
    <citation type="journal article" date="2014" name="Int. J. Syst. Evol. Microbiol.">
        <title>Complete genome sequence of Corynebacterium casei LMG S-19264T (=DSM 44701T), isolated from a smear-ripened cheese.</title>
        <authorList>
            <consortium name="US DOE Joint Genome Institute (JGI-PGF)"/>
            <person name="Walter F."/>
            <person name="Albersmeier A."/>
            <person name="Kalinowski J."/>
            <person name="Ruckert C."/>
        </authorList>
    </citation>
    <scope>NUCLEOTIDE SEQUENCE</scope>
    <source>
        <strain evidence="12">CGMCC 1.10859</strain>
    </source>
</reference>
<dbReference type="InterPro" id="IPR002355">
    <property type="entry name" value="Cu_oxidase_Cu_BS"/>
</dbReference>
<dbReference type="Gene3D" id="2.60.40.420">
    <property type="entry name" value="Cupredoxins - blue copper proteins"/>
    <property type="match status" value="3"/>
</dbReference>
<dbReference type="PROSITE" id="PS51318">
    <property type="entry name" value="TAT"/>
    <property type="match status" value="1"/>
</dbReference>
<evidence type="ECO:0000256" key="2">
    <source>
        <dbReference type="ARBA" id="ARBA00022723"/>
    </source>
</evidence>
<evidence type="ECO:0000256" key="8">
    <source>
        <dbReference type="ARBA" id="ARBA00048092"/>
    </source>
</evidence>
<name>A0AAN4UNC6_9RHOB</name>
<keyword evidence="13" id="KW-0132">Cell division</keyword>
<evidence type="ECO:0000256" key="1">
    <source>
        <dbReference type="ARBA" id="ARBA00011245"/>
    </source>
</evidence>
<dbReference type="PROSITE" id="PS00080">
    <property type="entry name" value="MULTICOPPER_OXIDASE2"/>
    <property type="match status" value="1"/>
</dbReference>
<feature type="chain" id="PRO_5042923592" description="Multicopper oxidase CueO" evidence="9">
    <location>
        <begin position="38"/>
        <end position="502"/>
    </location>
</feature>
<evidence type="ECO:0000313" key="15">
    <source>
        <dbReference type="Proteomes" id="UP000634647"/>
    </source>
</evidence>
<evidence type="ECO:0000256" key="6">
    <source>
        <dbReference type="ARBA" id="ARBA00042896"/>
    </source>
</evidence>
<dbReference type="EMBL" id="FNOB01000001">
    <property type="protein sequence ID" value="SDW12100.1"/>
    <property type="molecule type" value="Genomic_DNA"/>
</dbReference>
<keyword evidence="9" id="KW-0732">Signal</keyword>
<dbReference type="CDD" id="cd13890">
    <property type="entry name" value="CuRO_3_CueO_FtsP"/>
    <property type="match status" value="1"/>
</dbReference>
<keyword evidence="14" id="KW-1185">Reference proteome</keyword>
<dbReference type="InterPro" id="IPR045087">
    <property type="entry name" value="Cu-oxidase_fam"/>
</dbReference>
<proteinExistence type="predicted"/>
<evidence type="ECO:0000256" key="9">
    <source>
        <dbReference type="SAM" id="SignalP"/>
    </source>
</evidence>
<evidence type="ECO:0000313" key="14">
    <source>
        <dbReference type="Proteomes" id="UP000199541"/>
    </source>
</evidence>
<keyword evidence="13" id="KW-0131">Cell cycle</keyword>
<dbReference type="GO" id="GO:0016491">
    <property type="term" value="F:oxidoreductase activity"/>
    <property type="evidence" value="ECO:0007669"/>
    <property type="project" value="UniProtKB-KW"/>
</dbReference>
<dbReference type="Proteomes" id="UP000199541">
    <property type="component" value="Unassembled WGS sequence"/>
</dbReference>
<gene>
    <name evidence="12" type="ORF">GCM10008024_02310</name>
    <name evidence="13" type="ORF">SAMN05444006_101315</name>
</gene>
<dbReference type="Proteomes" id="UP000634647">
    <property type="component" value="Unassembled WGS sequence"/>
</dbReference>
<dbReference type="EC" id="1.16.3.4" evidence="4"/>